<dbReference type="InterPro" id="IPR036188">
    <property type="entry name" value="FAD/NAD-bd_sf"/>
</dbReference>
<dbReference type="Proteomes" id="UP000597877">
    <property type="component" value="Unassembled WGS sequence"/>
</dbReference>
<dbReference type="Gene3D" id="3.50.50.60">
    <property type="entry name" value="FAD/NAD(P)-binding domain"/>
    <property type="match status" value="1"/>
</dbReference>
<keyword evidence="8" id="KW-1185">Reference proteome</keyword>
<dbReference type="PRINTS" id="PR00368">
    <property type="entry name" value="FADPNR"/>
</dbReference>
<dbReference type="Gene3D" id="2.40.30.10">
    <property type="entry name" value="Translation factors"/>
    <property type="match status" value="1"/>
</dbReference>
<comment type="caution">
    <text evidence="7">The sequence shown here is derived from an EMBL/GenBank/DDBJ whole genome shotgun (WGS) entry which is preliminary data.</text>
</comment>
<dbReference type="SUPFAM" id="SSF51905">
    <property type="entry name" value="FAD/NAD(P)-binding domain"/>
    <property type="match status" value="1"/>
</dbReference>
<dbReference type="InterPro" id="IPR023166">
    <property type="entry name" value="BaiN-like_dom_sf"/>
</dbReference>
<dbReference type="InterPro" id="IPR004792">
    <property type="entry name" value="BaiN-like"/>
</dbReference>
<sequence length="409" mass="45157">MSKVLIIGGGAAGMMAAIAAAYNGNEVHIFEKNEKNGKKLFITGKGRCNITNASDIENHFANIMRNSKFLYSAYHCLDSYGVCTMIESAGVETKIERGNRVFPLSDKSSDVIYALNKMMRDIGVNIHLKSEIVSVSKENENIILKEKNGKKHIGDACIIATGGISYPVTGSTGDGYKFAEKIGHTITERYPSLVPFNIKEEFCKELQGLSLKNVELKIQDETGKQYYSEMGEMLFTHFGISGPLVLSASGHISDKLKEHQFIAKIDLKPALSNEALDKRILKDFEENINRNFNNSLDKLLPKNLIPVIVELSGINQYKKVHEITKEERENLVKLIKELKMSISGARGFNEAIITKGGVSVKDINPKNMESKIVPGIYFAGEVLDIDALTGGYNLQVAWSTGYLAGSSIY</sequence>
<evidence type="ECO:0000256" key="3">
    <source>
        <dbReference type="ARBA" id="ARBA00022827"/>
    </source>
</evidence>
<dbReference type="InterPro" id="IPR055178">
    <property type="entry name" value="RsdA/BaiN/AoA(So)-like_dom"/>
</dbReference>
<evidence type="ECO:0000256" key="2">
    <source>
        <dbReference type="ARBA" id="ARBA00022630"/>
    </source>
</evidence>
<dbReference type="InterPro" id="IPR057661">
    <property type="entry name" value="RsdA/BaiN/AoA(So)_Rossmann"/>
</dbReference>
<dbReference type="EMBL" id="JACOOZ010000005">
    <property type="protein sequence ID" value="MBC5667953.1"/>
    <property type="molecule type" value="Genomic_DNA"/>
</dbReference>
<feature type="signal peptide" evidence="4">
    <location>
        <begin position="1"/>
        <end position="19"/>
    </location>
</feature>
<dbReference type="RefSeq" id="WP_186840388.1">
    <property type="nucleotide sequence ID" value="NZ_JACOOZ010000005.1"/>
</dbReference>
<feature type="domain" description="RsdA/BaiN/AoA(So)-like insert" evidence="6">
    <location>
        <begin position="190"/>
        <end position="353"/>
    </location>
</feature>
<organism evidence="7 8">
    <name type="scientific">Eubacterium segne</name>
    <dbReference type="NCBI Taxonomy" id="2763045"/>
    <lineage>
        <taxon>Bacteria</taxon>
        <taxon>Bacillati</taxon>
        <taxon>Bacillota</taxon>
        <taxon>Clostridia</taxon>
        <taxon>Eubacteriales</taxon>
        <taxon>Eubacteriaceae</taxon>
        <taxon>Eubacterium</taxon>
    </lineage>
</organism>
<keyword evidence="2" id="KW-0285">Flavoprotein</keyword>
<dbReference type="Pfam" id="PF03486">
    <property type="entry name" value="HI0933_like"/>
    <property type="match status" value="1"/>
</dbReference>
<comment type="cofactor">
    <cofactor evidence="1">
        <name>FAD</name>
        <dbReference type="ChEBI" id="CHEBI:57692"/>
    </cofactor>
</comment>
<evidence type="ECO:0000259" key="6">
    <source>
        <dbReference type="Pfam" id="PF22780"/>
    </source>
</evidence>
<dbReference type="PANTHER" id="PTHR42887:SF2">
    <property type="entry name" value="OS12G0638800 PROTEIN"/>
    <property type="match status" value="1"/>
</dbReference>
<reference evidence="7 8" key="1">
    <citation type="submission" date="2020-08" db="EMBL/GenBank/DDBJ databases">
        <title>Genome public.</title>
        <authorList>
            <person name="Liu C."/>
            <person name="Sun Q."/>
        </authorList>
    </citation>
    <scope>NUCLEOTIDE SEQUENCE [LARGE SCALE GENOMIC DNA]</scope>
    <source>
        <strain evidence="7 8">BX4</strain>
    </source>
</reference>
<name>A0ABR7F2W6_9FIRM</name>
<keyword evidence="3" id="KW-0274">FAD</keyword>
<evidence type="ECO:0000256" key="1">
    <source>
        <dbReference type="ARBA" id="ARBA00001974"/>
    </source>
</evidence>
<dbReference type="Pfam" id="PF22780">
    <property type="entry name" value="HI0933_like_1st"/>
    <property type="match status" value="1"/>
</dbReference>
<protein>
    <submittedName>
        <fullName evidence="7">NAD(P)/FAD-dependent oxidoreductase</fullName>
    </submittedName>
</protein>
<dbReference type="Gene3D" id="1.10.8.260">
    <property type="entry name" value="HI0933 insert domain-like"/>
    <property type="match status" value="1"/>
</dbReference>
<keyword evidence="4" id="KW-0732">Signal</keyword>
<dbReference type="SUPFAM" id="SSF160996">
    <property type="entry name" value="HI0933 insert domain-like"/>
    <property type="match status" value="1"/>
</dbReference>
<gene>
    <name evidence="7" type="ORF">H8S00_08170</name>
</gene>
<feature type="domain" description="RsdA/BaiN/AoA(So)-like Rossmann fold-like" evidence="5">
    <location>
        <begin position="3"/>
        <end position="406"/>
    </location>
</feature>
<dbReference type="NCBIfam" id="TIGR00275">
    <property type="entry name" value="aminoacetone oxidase family FAD-binding enzyme"/>
    <property type="match status" value="1"/>
</dbReference>
<evidence type="ECO:0000259" key="5">
    <source>
        <dbReference type="Pfam" id="PF03486"/>
    </source>
</evidence>
<evidence type="ECO:0000256" key="4">
    <source>
        <dbReference type="SAM" id="SignalP"/>
    </source>
</evidence>
<dbReference type="PANTHER" id="PTHR42887">
    <property type="entry name" value="OS12G0638800 PROTEIN"/>
    <property type="match status" value="1"/>
</dbReference>
<dbReference type="PRINTS" id="PR00411">
    <property type="entry name" value="PNDRDTASEI"/>
</dbReference>
<evidence type="ECO:0000313" key="7">
    <source>
        <dbReference type="EMBL" id="MBC5667953.1"/>
    </source>
</evidence>
<proteinExistence type="predicted"/>
<accession>A0ABR7F2W6</accession>
<feature type="chain" id="PRO_5045635727" evidence="4">
    <location>
        <begin position="20"/>
        <end position="409"/>
    </location>
</feature>
<evidence type="ECO:0000313" key="8">
    <source>
        <dbReference type="Proteomes" id="UP000597877"/>
    </source>
</evidence>